<dbReference type="PROSITE" id="PS51459">
    <property type="entry name" value="FIDO"/>
    <property type="match status" value="1"/>
</dbReference>
<keyword evidence="8" id="KW-1185">Reference proteome</keyword>
<dbReference type="Proteomes" id="UP000521676">
    <property type="component" value="Unassembled WGS sequence"/>
</dbReference>
<evidence type="ECO:0000256" key="2">
    <source>
        <dbReference type="PIRSR" id="PIRSR640198-2"/>
    </source>
</evidence>
<dbReference type="EMBL" id="JACATZ010000002">
    <property type="protein sequence ID" value="NWJ47105.1"/>
    <property type="molecule type" value="Genomic_DNA"/>
</dbReference>
<dbReference type="SUPFAM" id="SSF140931">
    <property type="entry name" value="Fic-like"/>
    <property type="match status" value="1"/>
</dbReference>
<sequence length="327" mass="37217">MSDHRNPLRPKLDPRLARRLEEKKAELDRYRPLKSNILNRLYGDLRVVLTYHSNAIEGNTLNLRETQMVIENGLTVSGHSLREYLEATNHAEAFDFLVRLVEGNAKISLEYILALHHLVLKGIDDESAGRFRDGPVYIRGATLIPPPARQVPSMLAEWLEWLEESGQSFEPIVRAAIAHHDFEAIHPFFDGNGRTGRLILNLMLMQAGYPPALLLRDWRVNYLRALDTATLGNYSPIANLVGRAVEGGLDLYLEACRQEPEDLYQPLSELAKETGFSADYLGWLVRKGKLAAIKRGRRWYSTLADIDRYKAEVAQELEPKGRPRKQV</sequence>
<gene>
    <name evidence="5" type="ORF">HXX08_14690</name>
    <name evidence="6" type="ORF">OZ401_004995</name>
</gene>
<evidence type="ECO:0000313" key="8">
    <source>
        <dbReference type="Proteomes" id="UP001431572"/>
    </source>
</evidence>
<keyword evidence="6" id="KW-0614">Plasmid</keyword>
<dbReference type="InterPro" id="IPR003812">
    <property type="entry name" value="Fido"/>
</dbReference>
<organism evidence="5 7">
    <name type="scientific">Candidatus Chlorohelix allophototropha</name>
    <dbReference type="NCBI Taxonomy" id="3003348"/>
    <lineage>
        <taxon>Bacteria</taxon>
        <taxon>Bacillati</taxon>
        <taxon>Chloroflexota</taxon>
        <taxon>Chloroflexia</taxon>
        <taxon>Candidatus Chloroheliales</taxon>
        <taxon>Candidatus Chloroheliaceae</taxon>
        <taxon>Candidatus Chlorohelix</taxon>
    </lineage>
</organism>
<dbReference type="Proteomes" id="UP001431572">
    <property type="component" value="Plasmid unnamed2"/>
</dbReference>
<reference evidence="6" key="2">
    <citation type="journal article" date="2024" name="Nature">
        <title>Anoxygenic phototroph of the Chloroflexota uses a type I reaction centre.</title>
        <authorList>
            <person name="Tsuji J.M."/>
            <person name="Shaw N.A."/>
            <person name="Nagashima S."/>
            <person name="Venkiteswaran J.J."/>
            <person name="Schiff S.L."/>
            <person name="Watanabe T."/>
            <person name="Fukui M."/>
            <person name="Hanada S."/>
            <person name="Tank M."/>
            <person name="Neufeld J.D."/>
        </authorList>
    </citation>
    <scope>NUCLEOTIDE SEQUENCE</scope>
    <source>
        <strain evidence="6">L227-S17</strain>
        <plasmid evidence="6 8">unnamed2</plasmid>
    </source>
</reference>
<geneLocation type="plasmid" evidence="6 8">
    <name>unnamed2</name>
</geneLocation>
<protein>
    <submittedName>
        <fullName evidence="5">Fic family protein</fullName>
    </submittedName>
</protein>
<evidence type="ECO:0000256" key="3">
    <source>
        <dbReference type="PIRSR" id="PIRSR640198-3"/>
    </source>
</evidence>
<evidence type="ECO:0000259" key="4">
    <source>
        <dbReference type="PROSITE" id="PS51459"/>
    </source>
</evidence>
<evidence type="ECO:0000313" key="7">
    <source>
        <dbReference type="Proteomes" id="UP000521676"/>
    </source>
</evidence>
<dbReference type="InterPro" id="IPR036597">
    <property type="entry name" value="Fido-like_dom_sf"/>
</dbReference>
<dbReference type="GO" id="GO:0005524">
    <property type="term" value="F:ATP binding"/>
    <property type="evidence" value="ECO:0007669"/>
    <property type="project" value="UniProtKB-KW"/>
</dbReference>
<evidence type="ECO:0000313" key="6">
    <source>
        <dbReference type="EMBL" id="WJW70264.1"/>
    </source>
</evidence>
<keyword evidence="2" id="KW-0067">ATP-binding</keyword>
<reference evidence="5 7" key="1">
    <citation type="submission" date="2020-06" db="EMBL/GenBank/DDBJ databases">
        <title>Anoxygenic phototrophic Chloroflexota member uses a Type I reaction center.</title>
        <authorList>
            <person name="Tsuji J.M."/>
            <person name="Shaw N.A."/>
            <person name="Nagashima S."/>
            <person name="Venkiteswaran J."/>
            <person name="Schiff S.L."/>
            <person name="Hanada S."/>
            <person name="Tank M."/>
            <person name="Neufeld J.D."/>
        </authorList>
    </citation>
    <scope>NUCLEOTIDE SEQUENCE [LARGE SCALE GENOMIC DNA]</scope>
    <source>
        <strain evidence="5">L227-S17</strain>
    </source>
</reference>
<dbReference type="RefSeq" id="WP_341472138.1">
    <property type="nucleotide sequence ID" value="NZ_CP128402.1"/>
</dbReference>
<feature type="active site" evidence="1">
    <location>
        <position position="186"/>
    </location>
</feature>
<evidence type="ECO:0000313" key="5">
    <source>
        <dbReference type="EMBL" id="NWJ47105.1"/>
    </source>
</evidence>
<feature type="domain" description="Fido" evidence="4">
    <location>
        <begin position="107"/>
        <end position="243"/>
    </location>
</feature>
<dbReference type="InterPro" id="IPR040198">
    <property type="entry name" value="Fido_containing"/>
</dbReference>
<dbReference type="Gene3D" id="1.10.3290.10">
    <property type="entry name" value="Fido-like domain"/>
    <property type="match status" value="1"/>
</dbReference>
<feature type="site" description="Important for autoinhibition of adenylyltransferase activity" evidence="3">
    <location>
        <position position="57"/>
    </location>
</feature>
<feature type="binding site" evidence="2">
    <location>
        <begin position="190"/>
        <end position="197"/>
    </location>
    <ligand>
        <name>ATP</name>
        <dbReference type="ChEBI" id="CHEBI:30616"/>
    </ligand>
</feature>
<name>A0A8T7M4S7_9CHLR</name>
<dbReference type="Pfam" id="PF02661">
    <property type="entry name" value="Fic"/>
    <property type="match status" value="1"/>
</dbReference>
<dbReference type="EMBL" id="CP128402">
    <property type="protein sequence ID" value="WJW70264.1"/>
    <property type="molecule type" value="Genomic_DNA"/>
</dbReference>
<evidence type="ECO:0000256" key="1">
    <source>
        <dbReference type="PIRSR" id="PIRSR640198-1"/>
    </source>
</evidence>
<dbReference type="AlphaFoldDB" id="A0A8T7M4S7"/>
<dbReference type="PANTHER" id="PTHR13504">
    <property type="entry name" value="FIDO DOMAIN-CONTAINING PROTEIN DDB_G0283145"/>
    <property type="match status" value="1"/>
</dbReference>
<proteinExistence type="predicted"/>
<dbReference type="PANTHER" id="PTHR13504:SF38">
    <property type="entry name" value="FIDO DOMAIN-CONTAINING PROTEIN"/>
    <property type="match status" value="1"/>
</dbReference>
<accession>A0A8T7M4S7</accession>
<keyword evidence="2" id="KW-0547">Nucleotide-binding</keyword>